<dbReference type="Pfam" id="PF02653">
    <property type="entry name" value="BPD_transp_2"/>
    <property type="match status" value="1"/>
</dbReference>
<dbReference type="EMBL" id="AP012337">
    <property type="protein sequence ID" value="BAM01114.1"/>
    <property type="molecule type" value="Genomic_DNA"/>
</dbReference>
<feature type="transmembrane region" description="Helical" evidence="6">
    <location>
        <begin position="117"/>
        <end position="138"/>
    </location>
</feature>
<dbReference type="PANTHER" id="PTHR47089:SF1">
    <property type="entry name" value="GUANOSINE ABC TRANSPORTER PERMEASE PROTEIN NUPP"/>
    <property type="match status" value="1"/>
</dbReference>
<feature type="transmembrane region" description="Helical" evidence="6">
    <location>
        <begin position="7"/>
        <end position="28"/>
    </location>
</feature>
<keyword evidence="8" id="KW-1185">Reference proteome</keyword>
<dbReference type="CDD" id="cd06580">
    <property type="entry name" value="TM_PBP1_transp_TpRbsC_like"/>
    <property type="match status" value="1"/>
</dbReference>
<protein>
    <submittedName>
        <fullName evidence="7">Putative ABC transporter permease protein</fullName>
    </submittedName>
</protein>
<feature type="transmembrane region" description="Helical" evidence="6">
    <location>
        <begin position="197"/>
        <end position="216"/>
    </location>
</feature>
<keyword evidence="2" id="KW-1003">Cell membrane</keyword>
<name>I0I776_CALAS</name>
<feature type="transmembrane region" description="Helical" evidence="6">
    <location>
        <begin position="271"/>
        <end position="289"/>
    </location>
</feature>
<organism evidence="7 8">
    <name type="scientific">Caldilinea aerophila (strain DSM 14535 / JCM 11387 / NBRC 104270 / STL-6-O1)</name>
    <dbReference type="NCBI Taxonomy" id="926550"/>
    <lineage>
        <taxon>Bacteria</taxon>
        <taxon>Bacillati</taxon>
        <taxon>Chloroflexota</taxon>
        <taxon>Caldilineae</taxon>
        <taxon>Caldilineales</taxon>
        <taxon>Caldilineaceae</taxon>
        <taxon>Caldilinea</taxon>
    </lineage>
</organism>
<evidence type="ECO:0000256" key="4">
    <source>
        <dbReference type="ARBA" id="ARBA00022989"/>
    </source>
</evidence>
<dbReference type="RefSeq" id="WP_014434340.1">
    <property type="nucleotide sequence ID" value="NC_017079.1"/>
</dbReference>
<dbReference type="STRING" id="926550.CLDAP_30740"/>
<evidence type="ECO:0000256" key="5">
    <source>
        <dbReference type="ARBA" id="ARBA00023136"/>
    </source>
</evidence>
<feature type="transmembrane region" description="Helical" evidence="6">
    <location>
        <begin position="150"/>
        <end position="169"/>
    </location>
</feature>
<feature type="transmembrane region" description="Helical" evidence="6">
    <location>
        <begin position="296"/>
        <end position="314"/>
    </location>
</feature>
<proteinExistence type="predicted"/>
<dbReference type="GO" id="GO:0022857">
    <property type="term" value="F:transmembrane transporter activity"/>
    <property type="evidence" value="ECO:0007669"/>
    <property type="project" value="InterPro"/>
</dbReference>
<feature type="transmembrane region" description="Helical" evidence="6">
    <location>
        <begin position="94"/>
        <end position="111"/>
    </location>
</feature>
<dbReference type="Proteomes" id="UP000007880">
    <property type="component" value="Chromosome"/>
</dbReference>
<gene>
    <name evidence="7" type="ordered locus">CLDAP_30740</name>
</gene>
<dbReference type="eggNOG" id="COG4603">
    <property type="taxonomic scope" value="Bacteria"/>
</dbReference>
<evidence type="ECO:0000313" key="8">
    <source>
        <dbReference type="Proteomes" id="UP000007880"/>
    </source>
</evidence>
<evidence type="ECO:0000256" key="6">
    <source>
        <dbReference type="SAM" id="Phobius"/>
    </source>
</evidence>
<keyword evidence="5 6" id="KW-0472">Membrane</keyword>
<evidence type="ECO:0000313" key="7">
    <source>
        <dbReference type="EMBL" id="BAM01114.1"/>
    </source>
</evidence>
<dbReference type="AlphaFoldDB" id="I0I776"/>
<accession>I0I776</accession>
<dbReference type="HOGENOM" id="CLU_040769_0_0_0"/>
<dbReference type="KEGG" id="cap:CLDAP_30740"/>
<comment type="subcellular location">
    <subcellularLocation>
        <location evidence="1">Cell membrane</location>
        <topology evidence="1">Multi-pass membrane protein</topology>
    </subcellularLocation>
</comment>
<sequence>MARFIEPIRIIAVVLIALAIGFVITALVSKEPVQAYMALLTGPLPRISFENGFEIKNINRFGNWLEESTTLILLGLAVSIVFRARQFSLGAEGQMLLGALTTAIIALKLSLPFPAHMLLALAAAMMIGFLWGLIPGLLKAYLSVDEIVSTLMLNVIALQLFDLLLFNWLRDPAAGFVGTAPFPTSAVLPLLIPGTRVSLMTVLMLIAVVVVWFLMARTPFGFELKMLGANRKFAEYGGINTKRVIALSMAASGILAGLAGAHLSMGLLKRLTINLSPGLGFEGIVVALLARNDPRWVLLAGLFYGYLRTGAQIMERSSDVTREVVLIIQAIIILLITAERLFPFVQEWVQARRSRREMAVEGG</sequence>
<feature type="transmembrane region" description="Helical" evidence="6">
    <location>
        <begin position="244"/>
        <end position="265"/>
    </location>
</feature>
<keyword evidence="3 6" id="KW-0812">Transmembrane</keyword>
<reference evidence="7 8" key="1">
    <citation type="submission" date="2012-02" db="EMBL/GenBank/DDBJ databases">
        <title>Complete genome sequence of Caldilinea aerophila DSM 14535 (= NBRC 102666).</title>
        <authorList>
            <person name="Oguchi A."/>
            <person name="Hosoyama A."/>
            <person name="Sekine M."/>
            <person name="Fukai R."/>
            <person name="Kato Y."/>
            <person name="Nakamura S."/>
            <person name="Hanada S."/>
            <person name="Yamazaki S."/>
            <person name="Fujita N."/>
        </authorList>
    </citation>
    <scope>NUCLEOTIDE SEQUENCE [LARGE SCALE GENOMIC DNA]</scope>
    <source>
        <strain evidence="8">DSM 14535 / JCM 11387 / NBRC 104270 / STL-6-O1</strain>
    </source>
</reference>
<evidence type="ECO:0000256" key="3">
    <source>
        <dbReference type="ARBA" id="ARBA00022692"/>
    </source>
</evidence>
<dbReference type="InterPro" id="IPR001851">
    <property type="entry name" value="ABC_transp_permease"/>
</dbReference>
<evidence type="ECO:0000256" key="1">
    <source>
        <dbReference type="ARBA" id="ARBA00004651"/>
    </source>
</evidence>
<dbReference type="PANTHER" id="PTHR47089">
    <property type="entry name" value="ABC TRANSPORTER, PERMEASE PROTEIN"/>
    <property type="match status" value="1"/>
</dbReference>
<feature type="transmembrane region" description="Helical" evidence="6">
    <location>
        <begin position="326"/>
        <end position="345"/>
    </location>
</feature>
<evidence type="ECO:0000256" key="2">
    <source>
        <dbReference type="ARBA" id="ARBA00022475"/>
    </source>
</evidence>
<keyword evidence="4 6" id="KW-1133">Transmembrane helix</keyword>
<dbReference type="OrthoDB" id="45037at2"/>
<dbReference type="GO" id="GO:0005886">
    <property type="term" value="C:plasma membrane"/>
    <property type="evidence" value="ECO:0007669"/>
    <property type="project" value="UniProtKB-SubCell"/>
</dbReference>